<name>A0ABT2YF26_9BURK</name>
<comment type="catalytic activity">
    <reaction evidence="8">
        <text>a D-alpha-amino acid + O2 + H2O = a 2-oxocarboxylate + H2O2 + NH4(+)</text>
        <dbReference type="Rhea" id="RHEA:21816"/>
        <dbReference type="ChEBI" id="CHEBI:15377"/>
        <dbReference type="ChEBI" id="CHEBI:15379"/>
        <dbReference type="ChEBI" id="CHEBI:16240"/>
        <dbReference type="ChEBI" id="CHEBI:28938"/>
        <dbReference type="ChEBI" id="CHEBI:35179"/>
        <dbReference type="ChEBI" id="CHEBI:59871"/>
        <dbReference type="EC" id="1.4.3.3"/>
    </reaction>
    <physiologicalReaction direction="left-to-right" evidence="8">
        <dbReference type="Rhea" id="RHEA:21817"/>
    </physiologicalReaction>
</comment>
<sequence>MKRRLLLAAGTATLASFSKCSHAQTSAPAPTSPDPGPAGSALGNFAPPRALAPLRAKVDRIIDINVCRRPFRAQGPRIESERRYGKTIVHHYGHGGAGWSLSWGSAQLALPLIRAGGARQIAVIGCGAIGLTTARVAQMNGMKVRIYCKERPPEVASSMATGMWSPDSRICSSEHATPAWTQAWEAMARSSFKTYQSLLGLADQPVEWRDGYLLSDIPFDQPLPDSAHGGDEEPDYPDLIAQLDDIRPKSVLLKPGVHPFRVAHAKRFTQMSFNISSYQRLLMDDFLRAGGEIVHEVFEHPRQFSNLRERTIVNCTGYGARALLGDNSIIPVRGQTARLVPQIEVDYALIYRGHNLFMLPRRDGVLVQAQGEHDFGNEDMRIDRALSVAAVERLASLFA</sequence>
<dbReference type="PANTHER" id="PTHR11530:SF11">
    <property type="entry name" value="D-ASPARTATE OXIDASE"/>
    <property type="match status" value="1"/>
</dbReference>
<evidence type="ECO:0000256" key="4">
    <source>
        <dbReference type="ARBA" id="ARBA00022827"/>
    </source>
</evidence>
<dbReference type="Gene3D" id="3.30.9.10">
    <property type="entry name" value="D-Amino Acid Oxidase, subunit A, domain 2"/>
    <property type="match status" value="1"/>
</dbReference>
<evidence type="ECO:0000256" key="1">
    <source>
        <dbReference type="ARBA" id="ARBA00001974"/>
    </source>
</evidence>
<dbReference type="EMBL" id="JAJIRN010000004">
    <property type="protein sequence ID" value="MCV2368658.1"/>
    <property type="molecule type" value="Genomic_DNA"/>
</dbReference>
<dbReference type="Pfam" id="PF01266">
    <property type="entry name" value="DAO"/>
    <property type="match status" value="1"/>
</dbReference>
<evidence type="ECO:0000259" key="11">
    <source>
        <dbReference type="Pfam" id="PF01266"/>
    </source>
</evidence>
<dbReference type="InterPro" id="IPR006181">
    <property type="entry name" value="D-amino_acid_oxidase_CS"/>
</dbReference>
<feature type="signal peptide" evidence="10">
    <location>
        <begin position="1"/>
        <end position="23"/>
    </location>
</feature>
<organism evidence="12 13">
    <name type="scientific">Roseateles oligotrophus</name>
    <dbReference type="NCBI Taxonomy" id="1769250"/>
    <lineage>
        <taxon>Bacteria</taxon>
        <taxon>Pseudomonadati</taxon>
        <taxon>Pseudomonadota</taxon>
        <taxon>Betaproteobacteria</taxon>
        <taxon>Burkholderiales</taxon>
        <taxon>Sphaerotilaceae</taxon>
        <taxon>Roseateles</taxon>
    </lineage>
</organism>
<dbReference type="PROSITE" id="PS00677">
    <property type="entry name" value="DAO"/>
    <property type="match status" value="1"/>
</dbReference>
<evidence type="ECO:0000313" key="13">
    <source>
        <dbReference type="Proteomes" id="UP001209701"/>
    </source>
</evidence>
<keyword evidence="3" id="KW-0285">Flavoprotein</keyword>
<proteinExistence type="inferred from homology"/>
<keyword evidence="5" id="KW-0560">Oxidoreductase</keyword>
<evidence type="ECO:0000313" key="12">
    <source>
        <dbReference type="EMBL" id="MCV2368658.1"/>
    </source>
</evidence>
<evidence type="ECO:0000256" key="5">
    <source>
        <dbReference type="ARBA" id="ARBA00023002"/>
    </source>
</evidence>
<reference evidence="12 13" key="1">
    <citation type="submission" date="2021-11" db="EMBL/GenBank/DDBJ databases">
        <authorList>
            <person name="Liang Q."/>
            <person name="Mou H."/>
            <person name="Liu Z."/>
        </authorList>
    </citation>
    <scope>NUCLEOTIDE SEQUENCE [LARGE SCALE GENOMIC DNA]</scope>
    <source>
        <strain evidence="12 13">CHU3</strain>
    </source>
</reference>
<evidence type="ECO:0000256" key="10">
    <source>
        <dbReference type="SAM" id="SignalP"/>
    </source>
</evidence>
<feature type="chain" id="PRO_5046940168" description="D-amino-acid oxidase" evidence="10">
    <location>
        <begin position="24"/>
        <end position="399"/>
    </location>
</feature>
<dbReference type="EC" id="1.4.3.3" evidence="6"/>
<comment type="similarity">
    <text evidence="2">Belongs to the DAMOX/DASOX family.</text>
</comment>
<gene>
    <name evidence="12" type="ORF">LNV07_11210</name>
</gene>
<accession>A0ABT2YF26</accession>
<dbReference type="Gene3D" id="3.40.50.720">
    <property type="entry name" value="NAD(P)-binding Rossmann-like Domain"/>
    <property type="match status" value="2"/>
</dbReference>
<dbReference type="InterPro" id="IPR023209">
    <property type="entry name" value="DAO"/>
</dbReference>
<evidence type="ECO:0000256" key="9">
    <source>
        <dbReference type="SAM" id="MobiDB-lite"/>
    </source>
</evidence>
<dbReference type="Proteomes" id="UP001209701">
    <property type="component" value="Unassembled WGS sequence"/>
</dbReference>
<evidence type="ECO:0000256" key="8">
    <source>
        <dbReference type="ARBA" id="ARBA00049547"/>
    </source>
</evidence>
<dbReference type="RefSeq" id="WP_263571244.1">
    <property type="nucleotide sequence ID" value="NZ_JAJIRN010000004.1"/>
</dbReference>
<keyword evidence="10" id="KW-0732">Signal</keyword>
<comment type="cofactor">
    <cofactor evidence="1">
        <name>FAD</name>
        <dbReference type="ChEBI" id="CHEBI:57692"/>
    </cofactor>
</comment>
<keyword evidence="4" id="KW-0274">FAD</keyword>
<dbReference type="PANTHER" id="PTHR11530">
    <property type="entry name" value="D-AMINO ACID OXIDASE"/>
    <property type="match status" value="1"/>
</dbReference>
<evidence type="ECO:0000256" key="7">
    <source>
        <dbReference type="ARBA" id="ARBA00039751"/>
    </source>
</evidence>
<keyword evidence="13" id="KW-1185">Reference proteome</keyword>
<evidence type="ECO:0000256" key="2">
    <source>
        <dbReference type="ARBA" id="ARBA00006730"/>
    </source>
</evidence>
<comment type="caution">
    <text evidence="12">The sequence shown here is derived from an EMBL/GenBank/DDBJ whole genome shotgun (WGS) entry which is preliminary data.</text>
</comment>
<feature type="region of interest" description="Disordered" evidence="9">
    <location>
        <begin position="23"/>
        <end position="42"/>
    </location>
</feature>
<evidence type="ECO:0000256" key="6">
    <source>
        <dbReference type="ARBA" id="ARBA00039101"/>
    </source>
</evidence>
<protein>
    <recommendedName>
        <fullName evidence="7">D-amino-acid oxidase</fullName>
        <ecNumber evidence="6">1.4.3.3</ecNumber>
    </recommendedName>
</protein>
<feature type="domain" description="FAD dependent oxidoreductase" evidence="11">
    <location>
        <begin position="121"/>
        <end position="398"/>
    </location>
</feature>
<dbReference type="InterPro" id="IPR006076">
    <property type="entry name" value="FAD-dep_OxRdtase"/>
</dbReference>
<dbReference type="SUPFAM" id="SSF51971">
    <property type="entry name" value="Nucleotide-binding domain"/>
    <property type="match status" value="1"/>
</dbReference>
<evidence type="ECO:0000256" key="3">
    <source>
        <dbReference type="ARBA" id="ARBA00022630"/>
    </source>
</evidence>